<feature type="compositionally biased region" description="Low complexity" evidence="1">
    <location>
        <begin position="57"/>
        <end position="79"/>
    </location>
</feature>
<name>A0A2N5S0Q4_9BASI</name>
<proteinExistence type="predicted"/>
<dbReference type="Gene3D" id="1.10.150.20">
    <property type="entry name" value="5' to 3' exonuclease, C-terminal subdomain"/>
    <property type="match status" value="1"/>
</dbReference>
<feature type="region of interest" description="Disordered" evidence="1">
    <location>
        <begin position="57"/>
        <end position="81"/>
    </location>
</feature>
<gene>
    <name evidence="2" type="ORF">PCASD_24094</name>
</gene>
<evidence type="ECO:0000313" key="2">
    <source>
        <dbReference type="EMBL" id="PLW06803.1"/>
    </source>
</evidence>
<evidence type="ECO:0000256" key="1">
    <source>
        <dbReference type="SAM" id="MobiDB-lite"/>
    </source>
</evidence>
<dbReference type="AlphaFoldDB" id="A0A2N5S0Q4"/>
<accession>A0A2N5S0Q4</accession>
<protein>
    <submittedName>
        <fullName evidence="2">Uncharacterized protein</fullName>
    </submittedName>
</protein>
<sequence>MDEISMGEKGRQDLISIANNHGNQSFGILSSAHDLLKALPGMDELKARKLIYGVVNSTNPTTTTSSSSTNNNSAPVSTVPSASTSFQVNNFKDLCHLSQRDLKNLFGPESGSRLFRFIHDEVDRL</sequence>
<comment type="caution">
    <text evidence="2">The sequence shown here is derived from an EMBL/GenBank/DDBJ whole genome shotgun (WGS) entry which is preliminary data.</text>
</comment>
<dbReference type="EMBL" id="PGCI01001184">
    <property type="protein sequence ID" value="PLW06803.1"/>
    <property type="molecule type" value="Genomic_DNA"/>
</dbReference>
<organism evidence="2 3">
    <name type="scientific">Puccinia coronata f. sp. avenae</name>
    <dbReference type="NCBI Taxonomy" id="200324"/>
    <lineage>
        <taxon>Eukaryota</taxon>
        <taxon>Fungi</taxon>
        <taxon>Dikarya</taxon>
        <taxon>Basidiomycota</taxon>
        <taxon>Pucciniomycotina</taxon>
        <taxon>Pucciniomycetes</taxon>
        <taxon>Pucciniales</taxon>
        <taxon>Pucciniaceae</taxon>
        <taxon>Puccinia</taxon>
    </lineage>
</organism>
<dbReference type="Proteomes" id="UP000235392">
    <property type="component" value="Unassembled WGS sequence"/>
</dbReference>
<evidence type="ECO:0000313" key="3">
    <source>
        <dbReference type="Proteomes" id="UP000235392"/>
    </source>
</evidence>
<reference evidence="2 3" key="1">
    <citation type="submission" date="2017-11" db="EMBL/GenBank/DDBJ databases">
        <title>De novo assembly and phasing of dikaryotic genomes from two isolates of Puccinia coronata f. sp. avenae, the causal agent of oat crown rust.</title>
        <authorList>
            <person name="Miller M.E."/>
            <person name="Zhang Y."/>
            <person name="Omidvar V."/>
            <person name="Sperschneider J."/>
            <person name="Schwessinger B."/>
            <person name="Raley C."/>
            <person name="Palmer J.M."/>
            <person name="Garnica D."/>
            <person name="Upadhyaya N."/>
            <person name="Rathjen J."/>
            <person name="Taylor J.M."/>
            <person name="Park R.F."/>
            <person name="Dodds P.N."/>
            <person name="Hirsch C.D."/>
            <person name="Kianian S.F."/>
            <person name="Figueroa M."/>
        </authorList>
    </citation>
    <scope>NUCLEOTIDE SEQUENCE [LARGE SCALE GENOMIC DNA]</scope>
    <source>
        <strain evidence="2">12SD80</strain>
    </source>
</reference>